<dbReference type="Proteomes" id="UP000510650">
    <property type="component" value="Chromosome"/>
</dbReference>
<sequence length="139" mass="16102">MKSYLITNFEIIGMSLFISLVIIMMMLIFMSYIINKDNYNKIAKLYENKFGDLPYTARMARGASLIGSPGIYLAKVDFIMSGILLPYNKIFNYGMSFDEYFFIRTLPSELTTGFKVEAILWVVEIIVLVCFILLNVFFY</sequence>
<evidence type="ECO:0000313" key="3">
    <source>
        <dbReference type="Proteomes" id="UP000510650"/>
    </source>
</evidence>
<dbReference type="AlphaFoldDB" id="A0AAE7GWH2"/>
<keyword evidence="1" id="KW-0472">Membrane</keyword>
<name>A0AAE7GWH2_CITFR</name>
<organism evidence="2 3">
    <name type="scientific">Citrobacter freundii</name>
    <dbReference type="NCBI Taxonomy" id="546"/>
    <lineage>
        <taxon>Bacteria</taxon>
        <taxon>Pseudomonadati</taxon>
        <taxon>Pseudomonadota</taxon>
        <taxon>Gammaproteobacteria</taxon>
        <taxon>Enterobacterales</taxon>
        <taxon>Enterobacteriaceae</taxon>
        <taxon>Citrobacter</taxon>
        <taxon>Citrobacter freundii complex</taxon>
    </lineage>
</organism>
<proteinExistence type="predicted"/>
<dbReference type="RefSeq" id="WP_181218046.1">
    <property type="nucleotide sequence ID" value="NZ_CP055538.1"/>
</dbReference>
<protein>
    <submittedName>
        <fullName evidence="2">Uncharacterized protein</fullName>
    </submittedName>
</protein>
<feature type="transmembrane region" description="Helical" evidence="1">
    <location>
        <begin position="12"/>
        <end position="34"/>
    </location>
</feature>
<keyword evidence="1" id="KW-0812">Transmembrane</keyword>
<evidence type="ECO:0000256" key="1">
    <source>
        <dbReference type="SAM" id="Phobius"/>
    </source>
</evidence>
<dbReference type="EMBL" id="CP055538">
    <property type="protein sequence ID" value="QLO15321.1"/>
    <property type="molecule type" value="Genomic_DNA"/>
</dbReference>
<accession>A0AAE7GWH2</accession>
<feature type="transmembrane region" description="Helical" evidence="1">
    <location>
        <begin position="118"/>
        <end position="138"/>
    </location>
</feature>
<evidence type="ECO:0000313" key="2">
    <source>
        <dbReference type="EMBL" id="QLO15321.1"/>
    </source>
</evidence>
<reference evidence="3" key="1">
    <citation type="submission" date="2020-06" db="EMBL/GenBank/DDBJ databases">
        <title>REHAB project genomes.</title>
        <authorList>
            <person name="Shaw L.P."/>
        </authorList>
    </citation>
    <scope>NUCLEOTIDE SEQUENCE [LARGE SCALE GENOMIC DNA]</scope>
    <source>
        <strain evidence="3">RHBSTW-00398</strain>
    </source>
</reference>
<gene>
    <name evidence="2" type="ORF">HV183_18760</name>
</gene>
<keyword evidence="1" id="KW-1133">Transmembrane helix</keyword>